<evidence type="ECO:0000313" key="2">
    <source>
        <dbReference type="EMBL" id="KAE9254232.1"/>
    </source>
</evidence>
<keyword evidence="1" id="KW-0812">Transmembrane</keyword>
<name>A0A6G0PTA4_9STRA</name>
<evidence type="ECO:0000313" key="3">
    <source>
        <dbReference type="Proteomes" id="UP000476176"/>
    </source>
</evidence>
<dbReference type="AlphaFoldDB" id="A0A6G0PTA4"/>
<comment type="caution">
    <text evidence="2">The sequence shown here is derived from an EMBL/GenBank/DDBJ whole genome shotgun (WGS) entry which is preliminary data.</text>
</comment>
<accession>A0A6G0PTA4</accession>
<keyword evidence="1" id="KW-1133">Transmembrane helix</keyword>
<proteinExistence type="predicted"/>
<sequence length="79" mass="8677">MKNQGSTVMGRIGSDVIFVALILVVVYSLSSVSNSLKIITRLVSEMLLRMMAFKKNIFDIVAMVTSVVSVTMYINEEGS</sequence>
<protein>
    <recommendedName>
        <fullName evidence="4">Ion transport domain-containing protein</fullName>
    </recommendedName>
</protein>
<feature type="transmembrane region" description="Helical" evidence="1">
    <location>
        <begin position="16"/>
        <end position="36"/>
    </location>
</feature>
<organism evidence="2 3">
    <name type="scientific">Phytophthora fragariae</name>
    <dbReference type="NCBI Taxonomy" id="53985"/>
    <lineage>
        <taxon>Eukaryota</taxon>
        <taxon>Sar</taxon>
        <taxon>Stramenopiles</taxon>
        <taxon>Oomycota</taxon>
        <taxon>Peronosporomycetes</taxon>
        <taxon>Peronosporales</taxon>
        <taxon>Peronosporaceae</taxon>
        <taxon>Phytophthora</taxon>
    </lineage>
</organism>
<keyword evidence="1" id="KW-0472">Membrane</keyword>
<feature type="transmembrane region" description="Helical" evidence="1">
    <location>
        <begin position="57"/>
        <end position="74"/>
    </location>
</feature>
<gene>
    <name evidence="2" type="ORF">PF004_g1137</name>
</gene>
<evidence type="ECO:0008006" key="4">
    <source>
        <dbReference type="Google" id="ProtNLM"/>
    </source>
</evidence>
<evidence type="ECO:0000256" key="1">
    <source>
        <dbReference type="SAM" id="Phobius"/>
    </source>
</evidence>
<dbReference type="EMBL" id="QXGC01000026">
    <property type="protein sequence ID" value="KAE9254232.1"/>
    <property type="molecule type" value="Genomic_DNA"/>
</dbReference>
<reference evidence="2 3" key="1">
    <citation type="submission" date="2018-09" db="EMBL/GenBank/DDBJ databases">
        <title>Genomic investigation of the strawberry pathogen Phytophthora fragariae indicates pathogenicity is determined by transcriptional variation in three key races.</title>
        <authorList>
            <person name="Adams T.M."/>
            <person name="Armitage A.D."/>
            <person name="Sobczyk M.K."/>
            <person name="Bates H.J."/>
            <person name="Dunwell J.M."/>
            <person name="Nellist C.F."/>
            <person name="Harrison R.J."/>
        </authorList>
    </citation>
    <scope>NUCLEOTIDE SEQUENCE [LARGE SCALE GENOMIC DNA]</scope>
    <source>
        <strain evidence="2 3">BC-23</strain>
    </source>
</reference>
<dbReference type="Proteomes" id="UP000476176">
    <property type="component" value="Unassembled WGS sequence"/>
</dbReference>